<dbReference type="PROSITE" id="PS00387">
    <property type="entry name" value="PPASE"/>
    <property type="match status" value="1"/>
</dbReference>
<evidence type="ECO:0000256" key="3">
    <source>
        <dbReference type="ARBA" id="ARBA00012146"/>
    </source>
</evidence>
<dbReference type="Gene3D" id="3.90.80.10">
    <property type="entry name" value="Inorganic pyrophosphatase"/>
    <property type="match status" value="1"/>
</dbReference>
<keyword evidence="5" id="KW-0378">Hydrolase</keyword>
<dbReference type="GO" id="GO:0000287">
    <property type="term" value="F:magnesium ion binding"/>
    <property type="evidence" value="ECO:0007669"/>
    <property type="project" value="InterPro"/>
</dbReference>
<dbReference type="InterPro" id="IPR008162">
    <property type="entry name" value="Pyrophosphatase"/>
</dbReference>
<protein>
    <recommendedName>
        <fullName evidence="3">inorganic diphosphatase</fullName>
        <ecNumber evidence="3">3.6.1.1</ecNumber>
    </recommendedName>
</protein>
<evidence type="ECO:0000313" key="7">
    <source>
        <dbReference type="EMBL" id="KMZ96269.1"/>
    </source>
</evidence>
<dbReference type="GO" id="GO:0005737">
    <property type="term" value="C:cytoplasm"/>
    <property type="evidence" value="ECO:0007669"/>
    <property type="project" value="InterPro"/>
</dbReference>
<dbReference type="InterPro" id="IPR036649">
    <property type="entry name" value="Pyrophosphatase_sf"/>
</dbReference>
<organism evidence="7 8">
    <name type="scientific">Plasmodium vivax North Korean</name>
    <dbReference type="NCBI Taxonomy" id="1035514"/>
    <lineage>
        <taxon>Eukaryota</taxon>
        <taxon>Sar</taxon>
        <taxon>Alveolata</taxon>
        <taxon>Apicomplexa</taxon>
        <taxon>Aconoidasida</taxon>
        <taxon>Haemosporida</taxon>
        <taxon>Plasmodiidae</taxon>
        <taxon>Plasmodium</taxon>
        <taxon>Plasmodium (Plasmodium)</taxon>
    </lineage>
</organism>
<keyword evidence="4" id="KW-0479">Metal-binding</keyword>
<comment type="cofactor">
    <cofactor evidence="1">
        <name>Mg(2+)</name>
        <dbReference type="ChEBI" id="CHEBI:18420"/>
    </cofactor>
</comment>
<gene>
    <name evidence="7" type="ORF">PVNG_02407</name>
</gene>
<dbReference type="Pfam" id="PF00719">
    <property type="entry name" value="Pyrophosphatase"/>
    <property type="match status" value="1"/>
</dbReference>
<sequence length="235" mass="27394">MTTNSSIFECYIEISKGSNLKYELTSSGLKLDRVLYGSYVYPQNYGFIKNTLGEDGDPLDIVLISNSAIQPGCLADARIIGSLEMIDSGEEDLKEKIDEFFSSIYNEFNQSLKSAIIEFTSLHVSHCNFQKYTSDPSTLSIYYLFQYNSPENLARLDRVFFTSPEARYILTHNYLLEIEEYSNLQTKKYYDKLFSWRKENKYLFPYEKNFKGLTFFADFNRLETHSARKILLDYS</sequence>
<reference evidence="7 8" key="1">
    <citation type="submission" date="2011-09" db="EMBL/GenBank/DDBJ databases">
        <title>The Genome Sequence of Plasmodium vivax North Korean.</title>
        <authorList>
            <consortium name="The Broad Institute Genome Sequencing Platform"/>
            <consortium name="The Broad Institute Genome Sequencing Center for Infectious Disease"/>
            <person name="Neafsey D."/>
            <person name="Carlton J."/>
            <person name="Barnwell J."/>
            <person name="Collins W."/>
            <person name="Escalante A."/>
            <person name="Mullikin J."/>
            <person name="Saul A."/>
            <person name="Guigo R."/>
            <person name="Camara F."/>
            <person name="Young S.K."/>
            <person name="Zeng Q."/>
            <person name="Gargeya S."/>
            <person name="Fitzgerald M."/>
            <person name="Haas B."/>
            <person name="Abouelleil A."/>
            <person name="Alvarado L."/>
            <person name="Arachchi H.M."/>
            <person name="Berlin A."/>
            <person name="Brown A."/>
            <person name="Chapman S.B."/>
            <person name="Chen Z."/>
            <person name="Dunbar C."/>
            <person name="Freedman E."/>
            <person name="Gearin G."/>
            <person name="Gellesch M."/>
            <person name="Goldberg J."/>
            <person name="Griggs A."/>
            <person name="Gujja S."/>
            <person name="Heiman D."/>
            <person name="Howarth C."/>
            <person name="Larson L."/>
            <person name="Lui A."/>
            <person name="MacDonald P.J.P."/>
            <person name="Montmayeur A."/>
            <person name="Murphy C."/>
            <person name="Neiman D."/>
            <person name="Pearson M."/>
            <person name="Priest M."/>
            <person name="Roberts A."/>
            <person name="Saif S."/>
            <person name="Shea T."/>
            <person name="Shenoy N."/>
            <person name="Sisk P."/>
            <person name="Stolte C."/>
            <person name="Sykes S."/>
            <person name="Wortman J."/>
            <person name="Nusbaum C."/>
            <person name="Birren B."/>
        </authorList>
    </citation>
    <scope>NUCLEOTIDE SEQUENCE [LARGE SCALE GENOMIC DNA]</scope>
    <source>
        <strain evidence="7 8">North Korean</strain>
    </source>
</reference>
<dbReference type="SUPFAM" id="SSF50324">
    <property type="entry name" value="Inorganic pyrophosphatase"/>
    <property type="match status" value="1"/>
</dbReference>
<evidence type="ECO:0000313" key="8">
    <source>
        <dbReference type="Proteomes" id="UP000053239"/>
    </source>
</evidence>
<keyword evidence="6" id="KW-0460">Magnesium</keyword>
<evidence type="ECO:0000256" key="1">
    <source>
        <dbReference type="ARBA" id="ARBA00001946"/>
    </source>
</evidence>
<evidence type="ECO:0000256" key="6">
    <source>
        <dbReference type="ARBA" id="ARBA00022842"/>
    </source>
</evidence>
<comment type="similarity">
    <text evidence="2">Belongs to the PPase family.</text>
</comment>
<name>A0A0J9TLS3_PLAVI</name>
<proteinExistence type="inferred from homology"/>
<dbReference type="EC" id="3.6.1.1" evidence="3"/>
<dbReference type="GO" id="GO:0004427">
    <property type="term" value="F:inorganic diphosphate phosphatase activity"/>
    <property type="evidence" value="ECO:0007669"/>
    <property type="project" value="UniProtKB-EC"/>
</dbReference>
<evidence type="ECO:0000256" key="4">
    <source>
        <dbReference type="ARBA" id="ARBA00022723"/>
    </source>
</evidence>
<evidence type="ECO:0000256" key="5">
    <source>
        <dbReference type="ARBA" id="ARBA00022801"/>
    </source>
</evidence>
<dbReference type="GO" id="GO:0006796">
    <property type="term" value="P:phosphate-containing compound metabolic process"/>
    <property type="evidence" value="ECO:0007669"/>
    <property type="project" value="InterPro"/>
</dbReference>
<evidence type="ECO:0000256" key="2">
    <source>
        <dbReference type="ARBA" id="ARBA00006220"/>
    </source>
</evidence>
<dbReference type="EMBL" id="KQ235637">
    <property type="protein sequence ID" value="KMZ96269.1"/>
    <property type="molecule type" value="Genomic_DNA"/>
</dbReference>
<accession>A0A0J9TLS3</accession>
<dbReference type="AlphaFoldDB" id="A0A0J9TLS3"/>
<dbReference type="Proteomes" id="UP000053239">
    <property type="component" value="Unassembled WGS sequence"/>
</dbReference>
<dbReference type="PANTHER" id="PTHR10286">
    <property type="entry name" value="INORGANIC PYROPHOSPHATASE"/>
    <property type="match status" value="1"/>
</dbReference>